<evidence type="ECO:0000313" key="5">
    <source>
        <dbReference type="EMBL" id="MBM9939349.1"/>
    </source>
</evidence>
<keyword evidence="2" id="KW-1133">Transmembrane helix</keyword>
<dbReference type="EMBL" id="JAFFTB010000025">
    <property type="protein sequence ID" value="MBM9939349.1"/>
    <property type="molecule type" value="Genomic_DNA"/>
</dbReference>
<keyword evidence="1" id="KW-0175">Coiled coil</keyword>
<name>A0AAW4GMR8_9GAMM</name>
<reference evidence="4" key="2">
    <citation type="submission" date="2021-01" db="EMBL/GenBank/DDBJ databases">
        <authorList>
            <person name="Yu Y."/>
        </authorList>
    </citation>
    <scope>NUCLEOTIDE SEQUENCE</scope>
    <source>
        <strain evidence="4">As-5</strain>
        <strain evidence="5">As-6</strain>
    </source>
</reference>
<dbReference type="RefSeq" id="WP_205405349.1">
    <property type="nucleotide sequence ID" value="NZ_JAFFTA010000035.1"/>
</dbReference>
<feature type="coiled-coil region" evidence="1">
    <location>
        <begin position="360"/>
        <end position="387"/>
    </location>
</feature>
<evidence type="ECO:0000256" key="1">
    <source>
        <dbReference type="SAM" id="Coils"/>
    </source>
</evidence>
<keyword evidence="4" id="KW-0489">Methyltransferase</keyword>
<dbReference type="Proteomes" id="UP000749453">
    <property type="component" value="Unassembled WGS sequence"/>
</dbReference>
<proteinExistence type="predicted"/>
<dbReference type="EMBL" id="JAFFTA010000035">
    <property type="protein sequence ID" value="MBM9915603.1"/>
    <property type="molecule type" value="Genomic_DNA"/>
</dbReference>
<dbReference type="InterPro" id="IPR029063">
    <property type="entry name" value="SAM-dependent_MTases_sf"/>
</dbReference>
<reference evidence="6" key="1">
    <citation type="submission" date="2021-01" db="EMBL/GenBank/DDBJ databases">
        <title>Stenotrophomonas maltophilia.</title>
        <authorList>
            <person name="Yu Y."/>
        </authorList>
    </citation>
    <scope>NUCLEOTIDE SEQUENCE [LARGE SCALE GENOMIC DNA]</scope>
    <source>
        <strain evidence="6">As-6</strain>
    </source>
</reference>
<dbReference type="Pfam" id="PF08241">
    <property type="entry name" value="Methyltransf_11"/>
    <property type="match status" value="1"/>
</dbReference>
<keyword evidence="2" id="KW-0472">Membrane</keyword>
<keyword evidence="6" id="KW-1185">Reference proteome</keyword>
<sequence>MTSTLLDIPFDHYQRYAAAAHLLQALALDAPRVLEVGANRQRLLGQFLPQATFLYTDLHAEGDETDFVVADATALPFADQQFDAVVSLDVLEHIPAALRTRAIAEMARVAGRAVIVGFPPQRPWVERAELDANGRWHELFGEDYVWLQEHKEFGLVQTEDVVQTFEAAGMEVLRFGQGNADLWAGLMGAHFIKVKFPELEPLVQAADRLYNSRVFAGDHSDAPYREYYVAVRSDADAARLRADPPFQAGSDAEATALLTGLAGGLRALALRAHNAEREWESTARMLDAYIADLAVAKREWGTTAEYVHQLQAAKDQGDADWLSREAAGQAALQQVQAALQQRSAEIDELGQVVAQRDDQLIQADARLQDEREQQARARQDLQHKLQEDAEAYARSRRKWKLAMLALAVGGLVAGYLVAWATS</sequence>
<feature type="domain" description="Methyltransferase type 11" evidence="3">
    <location>
        <begin position="63"/>
        <end position="109"/>
    </location>
</feature>
<keyword evidence="4" id="KW-0808">Transferase</keyword>
<gene>
    <name evidence="4" type="ORF">JJW18_19155</name>
    <name evidence="5" type="ORF">JJW19_14445</name>
</gene>
<accession>A0AAW4GMR8</accession>
<dbReference type="InterPro" id="IPR013216">
    <property type="entry name" value="Methyltransf_11"/>
</dbReference>
<organism evidence="4 7">
    <name type="scientific">Stenotrophomonas lactitubi</name>
    <dbReference type="NCBI Taxonomy" id="2045214"/>
    <lineage>
        <taxon>Bacteria</taxon>
        <taxon>Pseudomonadati</taxon>
        <taxon>Pseudomonadota</taxon>
        <taxon>Gammaproteobacteria</taxon>
        <taxon>Lysobacterales</taxon>
        <taxon>Lysobacteraceae</taxon>
        <taxon>Stenotrophomonas</taxon>
    </lineage>
</organism>
<evidence type="ECO:0000313" key="6">
    <source>
        <dbReference type="Proteomes" id="UP000749453"/>
    </source>
</evidence>
<evidence type="ECO:0000313" key="7">
    <source>
        <dbReference type="Proteomes" id="UP000784064"/>
    </source>
</evidence>
<evidence type="ECO:0000313" key="4">
    <source>
        <dbReference type="EMBL" id="MBM9915603.1"/>
    </source>
</evidence>
<dbReference type="GO" id="GO:0032259">
    <property type="term" value="P:methylation"/>
    <property type="evidence" value="ECO:0007669"/>
    <property type="project" value="UniProtKB-KW"/>
</dbReference>
<keyword evidence="2" id="KW-0812">Transmembrane</keyword>
<evidence type="ECO:0000259" key="3">
    <source>
        <dbReference type="Pfam" id="PF08241"/>
    </source>
</evidence>
<protein>
    <submittedName>
        <fullName evidence="4">Methyltransferase domain-containing protein</fullName>
    </submittedName>
</protein>
<evidence type="ECO:0000256" key="2">
    <source>
        <dbReference type="SAM" id="Phobius"/>
    </source>
</evidence>
<dbReference type="Gene3D" id="3.40.50.150">
    <property type="entry name" value="Vaccinia Virus protein VP39"/>
    <property type="match status" value="1"/>
</dbReference>
<dbReference type="SUPFAM" id="SSF53335">
    <property type="entry name" value="S-adenosyl-L-methionine-dependent methyltransferases"/>
    <property type="match status" value="1"/>
</dbReference>
<dbReference type="Proteomes" id="UP000784064">
    <property type="component" value="Unassembled WGS sequence"/>
</dbReference>
<feature type="transmembrane region" description="Helical" evidence="2">
    <location>
        <begin position="401"/>
        <end position="420"/>
    </location>
</feature>
<comment type="caution">
    <text evidence="4">The sequence shown here is derived from an EMBL/GenBank/DDBJ whole genome shotgun (WGS) entry which is preliminary data.</text>
</comment>
<dbReference type="AlphaFoldDB" id="A0AAW4GMR8"/>
<dbReference type="GO" id="GO:0008757">
    <property type="term" value="F:S-adenosylmethionine-dependent methyltransferase activity"/>
    <property type="evidence" value="ECO:0007669"/>
    <property type="project" value="InterPro"/>
</dbReference>